<dbReference type="InterPro" id="IPR010730">
    <property type="entry name" value="HET"/>
</dbReference>
<proteinExistence type="predicted"/>
<sequence length="128" mass="14964">MEYYSYKPLGRPSSIRLIRLTPRGTNHKNDDQTLRINLIEVDLAQKPIYDALSYTWGDLKDKLPVVVDGKVLEITISLFFFLRQLSEQPPWDDSEILLWADQISINQKSIPERNQQVAIMADIYRQSR</sequence>
<dbReference type="PANTHER" id="PTHR24148:SF64">
    <property type="entry name" value="HETEROKARYON INCOMPATIBILITY DOMAIN-CONTAINING PROTEIN"/>
    <property type="match status" value="1"/>
</dbReference>
<accession>A0A6A5TMA5</accession>
<dbReference type="Proteomes" id="UP000800035">
    <property type="component" value="Unassembled WGS sequence"/>
</dbReference>
<name>A0A6A5TMA5_9PLEO</name>
<organism evidence="2 3">
    <name type="scientific">Byssothecium circinans</name>
    <dbReference type="NCBI Taxonomy" id="147558"/>
    <lineage>
        <taxon>Eukaryota</taxon>
        <taxon>Fungi</taxon>
        <taxon>Dikarya</taxon>
        <taxon>Ascomycota</taxon>
        <taxon>Pezizomycotina</taxon>
        <taxon>Dothideomycetes</taxon>
        <taxon>Pleosporomycetidae</taxon>
        <taxon>Pleosporales</taxon>
        <taxon>Massarineae</taxon>
        <taxon>Massarinaceae</taxon>
        <taxon>Byssothecium</taxon>
    </lineage>
</organism>
<feature type="domain" description="Heterokaryon incompatibility" evidence="1">
    <location>
        <begin position="49"/>
        <end position="127"/>
    </location>
</feature>
<protein>
    <recommendedName>
        <fullName evidence="1">Heterokaryon incompatibility domain-containing protein</fullName>
    </recommendedName>
</protein>
<dbReference type="Pfam" id="PF06985">
    <property type="entry name" value="HET"/>
    <property type="match status" value="1"/>
</dbReference>
<evidence type="ECO:0000313" key="3">
    <source>
        <dbReference type="Proteomes" id="UP000800035"/>
    </source>
</evidence>
<keyword evidence="3" id="KW-1185">Reference proteome</keyword>
<evidence type="ECO:0000313" key="2">
    <source>
        <dbReference type="EMBL" id="KAF1952842.1"/>
    </source>
</evidence>
<dbReference type="InterPro" id="IPR052895">
    <property type="entry name" value="HetReg/Transcr_Mod"/>
</dbReference>
<reference evidence="2" key="1">
    <citation type="journal article" date="2020" name="Stud. Mycol.">
        <title>101 Dothideomycetes genomes: a test case for predicting lifestyles and emergence of pathogens.</title>
        <authorList>
            <person name="Haridas S."/>
            <person name="Albert R."/>
            <person name="Binder M."/>
            <person name="Bloem J."/>
            <person name="Labutti K."/>
            <person name="Salamov A."/>
            <person name="Andreopoulos B."/>
            <person name="Baker S."/>
            <person name="Barry K."/>
            <person name="Bills G."/>
            <person name="Bluhm B."/>
            <person name="Cannon C."/>
            <person name="Castanera R."/>
            <person name="Culley D."/>
            <person name="Daum C."/>
            <person name="Ezra D."/>
            <person name="Gonzalez J."/>
            <person name="Henrissat B."/>
            <person name="Kuo A."/>
            <person name="Liang C."/>
            <person name="Lipzen A."/>
            <person name="Lutzoni F."/>
            <person name="Magnuson J."/>
            <person name="Mondo S."/>
            <person name="Nolan M."/>
            <person name="Ohm R."/>
            <person name="Pangilinan J."/>
            <person name="Park H.-J."/>
            <person name="Ramirez L."/>
            <person name="Alfaro M."/>
            <person name="Sun H."/>
            <person name="Tritt A."/>
            <person name="Yoshinaga Y."/>
            <person name="Zwiers L.-H."/>
            <person name="Turgeon B."/>
            <person name="Goodwin S."/>
            <person name="Spatafora J."/>
            <person name="Crous P."/>
            <person name="Grigoriev I."/>
        </authorList>
    </citation>
    <scope>NUCLEOTIDE SEQUENCE</scope>
    <source>
        <strain evidence="2">CBS 675.92</strain>
    </source>
</reference>
<dbReference type="EMBL" id="ML977007">
    <property type="protein sequence ID" value="KAF1952842.1"/>
    <property type="molecule type" value="Genomic_DNA"/>
</dbReference>
<dbReference type="AlphaFoldDB" id="A0A6A5TMA5"/>
<evidence type="ECO:0000259" key="1">
    <source>
        <dbReference type="Pfam" id="PF06985"/>
    </source>
</evidence>
<gene>
    <name evidence="2" type="ORF">CC80DRAFT_360566</name>
</gene>
<dbReference type="OrthoDB" id="3548654at2759"/>
<dbReference type="PANTHER" id="PTHR24148">
    <property type="entry name" value="ANKYRIN REPEAT DOMAIN-CONTAINING PROTEIN 39 HOMOLOG-RELATED"/>
    <property type="match status" value="1"/>
</dbReference>
<feature type="non-terminal residue" evidence="2">
    <location>
        <position position="128"/>
    </location>
</feature>